<proteinExistence type="predicted"/>
<dbReference type="Proteomes" id="UP000243459">
    <property type="component" value="Chromosome 9"/>
</dbReference>
<dbReference type="EMBL" id="CM007389">
    <property type="protein sequence ID" value="ONK57622.1"/>
    <property type="molecule type" value="Genomic_DNA"/>
</dbReference>
<name>A0A5P1E4P3_ASPOF</name>
<organism evidence="1 2">
    <name type="scientific">Asparagus officinalis</name>
    <name type="common">Garden asparagus</name>
    <dbReference type="NCBI Taxonomy" id="4686"/>
    <lineage>
        <taxon>Eukaryota</taxon>
        <taxon>Viridiplantae</taxon>
        <taxon>Streptophyta</taxon>
        <taxon>Embryophyta</taxon>
        <taxon>Tracheophyta</taxon>
        <taxon>Spermatophyta</taxon>
        <taxon>Magnoliopsida</taxon>
        <taxon>Liliopsida</taxon>
        <taxon>Asparagales</taxon>
        <taxon>Asparagaceae</taxon>
        <taxon>Asparagoideae</taxon>
        <taxon>Asparagus</taxon>
    </lineage>
</organism>
<dbReference type="AlphaFoldDB" id="A0A5P1E4P3"/>
<evidence type="ECO:0000313" key="2">
    <source>
        <dbReference type="Proteomes" id="UP000243459"/>
    </source>
</evidence>
<reference evidence="2" key="1">
    <citation type="journal article" date="2017" name="Nat. Commun.">
        <title>The asparagus genome sheds light on the origin and evolution of a young Y chromosome.</title>
        <authorList>
            <person name="Harkess A."/>
            <person name="Zhou J."/>
            <person name="Xu C."/>
            <person name="Bowers J.E."/>
            <person name="Van der Hulst R."/>
            <person name="Ayyampalayam S."/>
            <person name="Mercati F."/>
            <person name="Riccardi P."/>
            <person name="McKain M.R."/>
            <person name="Kakrana A."/>
            <person name="Tang H."/>
            <person name="Ray J."/>
            <person name="Groenendijk J."/>
            <person name="Arikit S."/>
            <person name="Mathioni S.M."/>
            <person name="Nakano M."/>
            <person name="Shan H."/>
            <person name="Telgmann-Rauber A."/>
            <person name="Kanno A."/>
            <person name="Yue Z."/>
            <person name="Chen H."/>
            <person name="Li W."/>
            <person name="Chen Y."/>
            <person name="Xu X."/>
            <person name="Zhang Y."/>
            <person name="Luo S."/>
            <person name="Chen H."/>
            <person name="Gao J."/>
            <person name="Mao Z."/>
            <person name="Pires J.C."/>
            <person name="Luo M."/>
            <person name="Kudrna D."/>
            <person name="Wing R.A."/>
            <person name="Meyers B.C."/>
            <person name="Yi K."/>
            <person name="Kong H."/>
            <person name="Lavrijsen P."/>
            <person name="Sunseri F."/>
            <person name="Falavigna A."/>
            <person name="Ye Y."/>
            <person name="Leebens-Mack J.H."/>
            <person name="Chen G."/>
        </authorList>
    </citation>
    <scope>NUCLEOTIDE SEQUENCE [LARGE SCALE GENOMIC DNA]</scope>
    <source>
        <strain evidence="2">cv. DH0086</strain>
    </source>
</reference>
<keyword evidence="2" id="KW-1185">Reference proteome</keyword>
<gene>
    <name evidence="1" type="ORF">A4U43_C09F2390</name>
</gene>
<dbReference type="Gramene" id="ONK57622">
    <property type="protein sequence ID" value="ONK57622"/>
    <property type="gene ID" value="A4U43_C09F2390"/>
</dbReference>
<protein>
    <submittedName>
        <fullName evidence="1">Uncharacterized protein</fullName>
    </submittedName>
</protein>
<evidence type="ECO:0000313" key="1">
    <source>
        <dbReference type="EMBL" id="ONK57622.1"/>
    </source>
</evidence>
<accession>A0A5P1E4P3</accession>
<sequence>MGLQHLAKLQIHHQGSPHPPGHNKVLRPQPLQARLEISIRSSNHRHLNAAAVLQRRRRPARCSWVLAVDGLLPRRDVHCAEESAQVEHEMGFLEDAEPCLLGGFHCSGVRIDRRGCF</sequence>